<keyword evidence="10" id="KW-1185">Reference proteome</keyword>
<name>A0A7W9E782_9CAUL</name>
<comment type="similarity">
    <text evidence="2 8">Belongs to the alanine or glycine:cation symporter (AGCS) (TC 2.A.25) family.</text>
</comment>
<protein>
    <submittedName>
        <fullName evidence="9">AGCS family alanine or glycine:cation symporter</fullName>
    </submittedName>
</protein>
<evidence type="ECO:0000256" key="7">
    <source>
        <dbReference type="ARBA" id="ARBA00023136"/>
    </source>
</evidence>
<feature type="transmembrane region" description="Helical" evidence="8">
    <location>
        <begin position="455"/>
        <end position="476"/>
    </location>
</feature>
<evidence type="ECO:0000256" key="3">
    <source>
        <dbReference type="ARBA" id="ARBA00022448"/>
    </source>
</evidence>
<dbReference type="InterPro" id="IPR001463">
    <property type="entry name" value="Na/Ala_symport"/>
</dbReference>
<gene>
    <name evidence="9" type="ORF">FHS65_001830</name>
</gene>
<organism evidence="9 10">
    <name type="scientific">Brevundimonas halotolerans</name>
    <dbReference type="NCBI Taxonomy" id="69670"/>
    <lineage>
        <taxon>Bacteria</taxon>
        <taxon>Pseudomonadati</taxon>
        <taxon>Pseudomonadota</taxon>
        <taxon>Alphaproteobacteria</taxon>
        <taxon>Caulobacterales</taxon>
        <taxon>Caulobacteraceae</taxon>
        <taxon>Brevundimonas</taxon>
    </lineage>
</organism>
<dbReference type="GO" id="GO:0005283">
    <property type="term" value="F:amino acid:sodium symporter activity"/>
    <property type="evidence" value="ECO:0007669"/>
    <property type="project" value="InterPro"/>
</dbReference>
<dbReference type="RefSeq" id="WP_123288347.1">
    <property type="nucleotide sequence ID" value="NZ_JACIJB010000007.1"/>
</dbReference>
<keyword evidence="8" id="KW-0769">Symport</keyword>
<accession>A0A7W9E782</accession>
<keyword evidence="7 8" id="KW-0472">Membrane</keyword>
<evidence type="ECO:0000256" key="8">
    <source>
        <dbReference type="RuleBase" id="RU363064"/>
    </source>
</evidence>
<keyword evidence="4" id="KW-1003">Cell membrane</keyword>
<feature type="transmembrane region" description="Helical" evidence="8">
    <location>
        <begin position="232"/>
        <end position="252"/>
    </location>
</feature>
<evidence type="ECO:0000256" key="5">
    <source>
        <dbReference type="ARBA" id="ARBA00022692"/>
    </source>
</evidence>
<feature type="transmembrane region" description="Helical" evidence="8">
    <location>
        <begin position="387"/>
        <end position="410"/>
    </location>
</feature>
<keyword evidence="3 8" id="KW-0813">Transport</keyword>
<dbReference type="PROSITE" id="PS00873">
    <property type="entry name" value="NA_ALANINE_SYMP"/>
    <property type="match status" value="1"/>
</dbReference>
<keyword evidence="6 8" id="KW-1133">Transmembrane helix</keyword>
<comment type="caution">
    <text evidence="9">The sequence shown here is derived from an EMBL/GenBank/DDBJ whole genome shotgun (WGS) entry which is preliminary data.</text>
</comment>
<feature type="transmembrane region" description="Helical" evidence="8">
    <location>
        <begin position="422"/>
        <end position="443"/>
    </location>
</feature>
<feature type="transmembrane region" description="Helical" evidence="8">
    <location>
        <begin position="321"/>
        <end position="344"/>
    </location>
</feature>
<proteinExistence type="inferred from homology"/>
<evidence type="ECO:0000256" key="6">
    <source>
        <dbReference type="ARBA" id="ARBA00022989"/>
    </source>
</evidence>
<evidence type="ECO:0000256" key="2">
    <source>
        <dbReference type="ARBA" id="ARBA00009261"/>
    </source>
</evidence>
<reference evidence="9 10" key="1">
    <citation type="submission" date="2020-08" db="EMBL/GenBank/DDBJ databases">
        <title>Genomic Encyclopedia of Type Strains, Phase IV (KMG-IV): sequencing the most valuable type-strain genomes for metagenomic binning, comparative biology and taxonomic classification.</title>
        <authorList>
            <person name="Goeker M."/>
        </authorList>
    </citation>
    <scope>NUCLEOTIDE SEQUENCE [LARGE SCALE GENOMIC DNA]</scope>
    <source>
        <strain evidence="9 10">DSM 24448</strain>
    </source>
</reference>
<dbReference type="NCBIfam" id="TIGR00835">
    <property type="entry name" value="agcS"/>
    <property type="match status" value="1"/>
</dbReference>
<dbReference type="OrthoDB" id="9806926at2"/>
<evidence type="ECO:0000256" key="1">
    <source>
        <dbReference type="ARBA" id="ARBA00004651"/>
    </source>
</evidence>
<dbReference type="EMBL" id="JACIJB010000007">
    <property type="protein sequence ID" value="MBB5661072.1"/>
    <property type="molecule type" value="Genomic_DNA"/>
</dbReference>
<feature type="transmembrane region" description="Helical" evidence="8">
    <location>
        <begin position="258"/>
        <end position="285"/>
    </location>
</feature>
<keyword evidence="8" id="KW-0997">Cell inner membrane</keyword>
<dbReference type="PRINTS" id="PR00175">
    <property type="entry name" value="NAALASMPORT"/>
</dbReference>
<feature type="transmembrane region" description="Helical" evidence="8">
    <location>
        <begin position="114"/>
        <end position="131"/>
    </location>
</feature>
<feature type="transmembrane region" description="Helical" evidence="8">
    <location>
        <begin position="206"/>
        <end position="225"/>
    </location>
</feature>
<evidence type="ECO:0000256" key="4">
    <source>
        <dbReference type="ARBA" id="ARBA00022475"/>
    </source>
</evidence>
<dbReference type="AlphaFoldDB" id="A0A7W9E782"/>
<dbReference type="Pfam" id="PF01235">
    <property type="entry name" value="Na_Ala_symp"/>
    <property type="match status" value="1"/>
</dbReference>
<sequence>MSDAATPAGVQAFYDQVTNVSDFIWGGTWNGEAVIPFPPMVIVLLGVGAWIMIGLRFYPLLKLGEAFAGLFKKDPSGKGEISPFAALSTALSGQVGTGNLAGVATAITLGGPGALFWMWVTALFGMALAFAEGSLAIRFRDVGPDGAYRGGPMSYIRKGLGKKWSWLAILFCLGTLFSAVATGNMIQANSIADSITNLVPVTEWGAGLIVAAAVFVVIIGGIKSIGSVAEKVVPVMAVSYLLLALLALILNIEDLPATFVMIFDSAFTGMAATGGFVGAGVMMAIRAGVARGLFSNEAGQGSTPMAHAVAKTDDPARQGRFAMMGTFIDTMVICTMTGLVMLTVQGSFPAGDGTVEHVWNSDLRGFEMTLAAFSAVFPQILFGTTSIGGFVVSLALILFVFTTLLTWSYYGERAATHLFGQGVAIPWRLLWVVMIFVGSFQHIEFVWRMGDISNAAMALPNLIALAALSSVVFALARGDKTAGKTHD</sequence>
<dbReference type="Gene3D" id="1.20.1740.10">
    <property type="entry name" value="Amino acid/polyamine transporter I"/>
    <property type="match status" value="1"/>
</dbReference>
<comment type="subcellular location">
    <subcellularLocation>
        <location evidence="8">Cell inner membrane</location>
        <topology evidence="8">Multi-pass membrane protein</topology>
    </subcellularLocation>
    <subcellularLocation>
        <location evidence="1">Cell membrane</location>
        <topology evidence="1">Multi-pass membrane protein</topology>
    </subcellularLocation>
</comment>
<dbReference type="PANTHER" id="PTHR30330">
    <property type="entry name" value="AGSS FAMILY TRANSPORTER, SODIUM-ALANINE"/>
    <property type="match status" value="1"/>
</dbReference>
<feature type="transmembrane region" description="Helical" evidence="8">
    <location>
        <begin position="40"/>
        <end position="61"/>
    </location>
</feature>
<dbReference type="PANTHER" id="PTHR30330:SF3">
    <property type="entry name" value="TRANSCRIPTIONAL REGULATOR, LRP FAMILY"/>
    <property type="match status" value="1"/>
</dbReference>
<dbReference type="Proteomes" id="UP000548978">
    <property type="component" value="Unassembled WGS sequence"/>
</dbReference>
<evidence type="ECO:0000313" key="9">
    <source>
        <dbReference type="EMBL" id="MBB5661072.1"/>
    </source>
</evidence>
<dbReference type="GO" id="GO:0005886">
    <property type="term" value="C:plasma membrane"/>
    <property type="evidence" value="ECO:0007669"/>
    <property type="project" value="UniProtKB-SubCell"/>
</dbReference>
<evidence type="ECO:0000313" key="10">
    <source>
        <dbReference type="Proteomes" id="UP000548978"/>
    </source>
</evidence>
<keyword evidence="5 8" id="KW-0812">Transmembrane</keyword>
<feature type="transmembrane region" description="Helical" evidence="8">
    <location>
        <begin position="164"/>
        <end position="186"/>
    </location>
</feature>